<feature type="transmembrane region" description="Helical" evidence="1">
    <location>
        <begin position="12"/>
        <end position="37"/>
    </location>
</feature>
<keyword evidence="3" id="KW-1185">Reference proteome</keyword>
<reference evidence="2 3" key="1">
    <citation type="submission" date="2018-10" db="EMBL/GenBank/DDBJ databases">
        <title>Draft genome sequence of Bacillus salarius IM0101, isolated from a hypersaline soil in Inner Mongolia, China.</title>
        <authorList>
            <person name="Yamprayoonswat W."/>
            <person name="Boonvisut S."/>
            <person name="Jumpathong W."/>
            <person name="Sittihan S."/>
            <person name="Ruangsuj P."/>
            <person name="Wanthongcharoen S."/>
            <person name="Thongpramul N."/>
            <person name="Pimmason S."/>
            <person name="Yu B."/>
            <person name="Yasawong M."/>
        </authorList>
    </citation>
    <scope>NUCLEOTIDE SEQUENCE [LARGE SCALE GENOMIC DNA]</scope>
    <source>
        <strain evidence="2 3">IM0101</strain>
    </source>
</reference>
<evidence type="ECO:0000313" key="2">
    <source>
        <dbReference type="EMBL" id="RSL33052.1"/>
    </source>
</evidence>
<accession>A0A3R9P7K5</accession>
<dbReference type="Pfam" id="PF14808">
    <property type="entry name" value="TMEM164"/>
    <property type="match status" value="1"/>
</dbReference>
<evidence type="ECO:0000313" key="3">
    <source>
        <dbReference type="Proteomes" id="UP000275076"/>
    </source>
</evidence>
<feature type="transmembrane region" description="Helical" evidence="1">
    <location>
        <begin position="166"/>
        <end position="186"/>
    </location>
</feature>
<comment type="caution">
    <text evidence="2">The sequence shown here is derived from an EMBL/GenBank/DDBJ whole genome shotgun (WGS) entry which is preliminary data.</text>
</comment>
<feature type="transmembrane region" description="Helical" evidence="1">
    <location>
        <begin position="49"/>
        <end position="68"/>
    </location>
</feature>
<organism evidence="2 3">
    <name type="scientific">Salibacterium salarium</name>
    <dbReference type="NCBI Taxonomy" id="284579"/>
    <lineage>
        <taxon>Bacteria</taxon>
        <taxon>Bacillati</taxon>
        <taxon>Bacillota</taxon>
        <taxon>Bacilli</taxon>
        <taxon>Bacillales</taxon>
        <taxon>Bacillaceae</taxon>
    </lineage>
</organism>
<protein>
    <submittedName>
        <fullName evidence="2">TIGR02206 family membrane protein</fullName>
    </submittedName>
</protein>
<dbReference type="Proteomes" id="UP000275076">
    <property type="component" value="Unassembled WGS sequence"/>
</dbReference>
<dbReference type="InterPro" id="IPR011737">
    <property type="entry name" value="CHP02206_TP0381"/>
</dbReference>
<keyword evidence="1" id="KW-0472">Membrane</keyword>
<feature type="transmembrane region" description="Helical" evidence="1">
    <location>
        <begin position="209"/>
        <end position="231"/>
    </location>
</feature>
<dbReference type="OrthoDB" id="9813172at2"/>
<dbReference type="AlphaFoldDB" id="A0A3R9P7K5"/>
<feature type="transmembrane region" description="Helical" evidence="1">
    <location>
        <begin position="103"/>
        <end position="123"/>
    </location>
</feature>
<keyword evidence="1" id="KW-1133">Transmembrane helix</keyword>
<evidence type="ECO:0000256" key="1">
    <source>
        <dbReference type="SAM" id="Phobius"/>
    </source>
</evidence>
<gene>
    <name evidence="2" type="ORF">D7Z54_12125</name>
</gene>
<sequence>MSWWNYMHEGSTFSWFGTAHITVWVIIIFLSGCIIGGRDFLSRKHSRHLIPLVFITIFILSELSFQVFYVTNGIWHISYSLPLHLSSIAWITSTLTLLTKHNIWFEITFLAGFGSAVLALLTPDLAAFGFPHYRFFHFFLTHGLIILVVFYLLFVEKMFISFRSVFRVWGILNIYALAVFFFNLAIDGNYMYLMNKPAQTTPFDWFGPWPYYIISLEVFTFAMFLLIYGIYKAVSSLSYIRSR</sequence>
<keyword evidence="1" id="KW-0812">Transmembrane</keyword>
<name>A0A3R9P7K5_9BACI</name>
<dbReference type="NCBIfam" id="TIGR02206">
    <property type="entry name" value="intg_mem_TP0381"/>
    <property type="match status" value="1"/>
</dbReference>
<feature type="transmembrane region" description="Helical" evidence="1">
    <location>
        <begin position="135"/>
        <end position="154"/>
    </location>
</feature>
<proteinExistence type="predicted"/>
<dbReference type="RefSeq" id="WP_125556117.1">
    <property type="nucleotide sequence ID" value="NZ_RBVX01000010.1"/>
</dbReference>
<dbReference type="EMBL" id="RBVX01000010">
    <property type="protein sequence ID" value="RSL33052.1"/>
    <property type="molecule type" value="Genomic_DNA"/>
</dbReference>
<feature type="transmembrane region" description="Helical" evidence="1">
    <location>
        <begin position="74"/>
        <end position="91"/>
    </location>
</feature>